<keyword evidence="2" id="KW-1185">Reference proteome</keyword>
<evidence type="ECO:0000313" key="1">
    <source>
        <dbReference type="EMBL" id="MPC77047.1"/>
    </source>
</evidence>
<gene>
    <name evidence="1" type="ORF">E2C01_071487</name>
</gene>
<proteinExistence type="predicted"/>
<protein>
    <submittedName>
        <fullName evidence="1">Uncharacterized protein</fullName>
    </submittedName>
</protein>
<organism evidence="1 2">
    <name type="scientific">Portunus trituberculatus</name>
    <name type="common">Swimming crab</name>
    <name type="synonym">Neptunus trituberculatus</name>
    <dbReference type="NCBI Taxonomy" id="210409"/>
    <lineage>
        <taxon>Eukaryota</taxon>
        <taxon>Metazoa</taxon>
        <taxon>Ecdysozoa</taxon>
        <taxon>Arthropoda</taxon>
        <taxon>Crustacea</taxon>
        <taxon>Multicrustacea</taxon>
        <taxon>Malacostraca</taxon>
        <taxon>Eumalacostraca</taxon>
        <taxon>Eucarida</taxon>
        <taxon>Decapoda</taxon>
        <taxon>Pleocyemata</taxon>
        <taxon>Brachyura</taxon>
        <taxon>Eubrachyura</taxon>
        <taxon>Portunoidea</taxon>
        <taxon>Portunidae</taxon>
        <taxon>Portuninae</taxon>
        <taxon>Portunus</taxon>
    </lineage>
</organism>
<name>A0A5B7I6C7_PORTR</name>
<evidence type="ECO:0000313" key="2">
    <source>
        <dbReference type="Proteomes" id="UP000324222"/>
    </source>
</evidence>
<dbReference type="EMBL" id="VSRR010044883">
    <property type="protein sequence ID" value="MPC77047.1"/>
    <property type="molecule type" value="Genomic_DNA"/>
</dbReference>
<accession>A0A5B7I6C7</accession>
<dbReference type="AlphaFoldDB" id="A0A5B7I6C7"/>
<dbReference type="Proteomes" id="UP000324222">
    <property type="component" value="Unassembled WGS sequence"/>
</dbReference>
<sequence>MPRKRLVIVPVQNESAKVTLRAKLTTVSDAYVVQEIQKCRVRVPKGVRRKLVRGKVPERKGKYHSEERV</sequence>
<reference evidence="1 2" key="1">
    <citation type="submission" date="2019-05" db="EMBL/GenBank/DDBJ databases">
        <title>Another draft genome of Portunus trituberculatus and its Hox gene families provides insights of decapod evolution.</title>
        <authorList>
            <person name="Jeong J.-H."/>
            <person name="Song I."/>
            <person name="Kim S."/>
            <person name="Choi T."/>
            <person name="Kim D."/>
            <person name="Ryu S."/>
            <person name="Kim W."/>
        </authorList>
    </citation>
    <scope>NUCLEOTIDE SEQUENCE [LARGE SCALE GENOMIC DNA]</scope>
    <source>
        <tissue evidence="1">Muscle</tissue>
    </source>
</reference>
<comment type="caution">
    <text evidence="1">The sequence shown here is derived from an EMBL/GenBank/DDBJ whole genome shotgun (WGS) entry which is preliminary data.</text>
</comment>